<evidence type="ECO:0000256" key="9">
    <source>
        <dbReference type="ARBA" id="ARBA00023239"/>
    </source>
</evidence>
<dbReference type="Gene3D" id="3.20.20.210">
    <property type="match status" value="1"/>
</dbReference>
<dbReference type="AlphaFoldDB" id="A0AAW1N5P7"/>
<evidence type="ECO:0000256" key="13">
    <source>
        <dbReference type="ARBA" id="ARBA00048411"/>
    </source>
</evidence>
<evidence type="ECO:0000259" key="16">
    <source>
        <dbReference type="PROSITE" id="PS00906"/>
    </source>
</evidence>
<dbReference type="GO" id="GO:0004853">
    <property type="term" value="F:uroporphyrinogen decarboxylase activity"/>
    <property type="evidence" value="ECO:0007669"/>
    <property type="project" value="UniProtKB-EC"/>
</dbReference>
<accession>A0AAW1N5P7</accession>
<organism evidence="18 19">
    <name type="scientific">Popillia japonica</name>
    <name type="common">Japanese beetle</name>
    <dbReference type="NCBI Taxonomy" id="7064"/>
    <lineage>
        <taxon>Eukaryota</taxon>
        <taxon>Metazoa</taxon>
        <taxon>Ecdysozoa</taxon>
        <taxon>Arthropoda</taxon>
        <taxon>Hexapoda</taxon>
        <taxon>Insecta</taxon>
        <taxon>Pterygota</taxon>
        <taxon>Neoptera</taxon>
        <taxon>Endopterygota</taxon>
        <taxon>Coleoptera</taxon>
        <taxon>Polyphaga</taxon>
        <taxon>Scarabaeiformia</taxon>
        <taxon>Scarabaeidae</taxon>
        <taxon>Rutelinae</taxon>
        <taxon>Popillia</taxon>
    </lineage>
</organism>
<evidence type="ECO:0000256" key="14">
    <source>
        <dbReference type="RuleBase" id="RU000554"/>
    </source>
</evidence>
<dbReference type="Pfam" id="PF01208">
    <property type="entry name" value="URO-D"/>
    <property type="match status" value="1"/>
</dbReference>
<evidence type="ECO:0000256" key="11">
    <source>
        <dbReference type="ARBA" id="ARBA00045708"/>
    </source>
</evidence>
<comment type="subunit">
    <text evidence="4">Homodimer.</text>
</comment>
<keyword evidence="7" id="KW-0963">Cytoplasm</keyword>
<evidence type="ECO:0000256" key="4">
    <source>
        <dbReference type="ARBA" id="ARBA00011738"/>
    </source>
</evidence>
<comment type="similarity">
    <text evidence="3 15">Belongs to the uroporphyrinogen decarboxylase family.</text>
</comment>
<dbReference type="PANTHER" id="PTHR21091:SF169">
    <property type="entry name" value="UROPORPHYRINOGEN DECARBOXYLASE"/>
    <property type="match status" value="1"/>
</dbReference>
<dbReference type="InterPro" id="IPR006361">
    <property type="entry name" value="Uroporphyrinogen_deCO2ase_HemE"/>
</dbReference>
<name>A0AAW1N5P7_POPJA</name>
<keyword evidence="10 14" id="KW-0627">Porphyrin biosynthesis</keyword>
<evidence type="ECO:0000256" key="2">
    <source>
        <dbReference type="ARBA" id="ARBA00004804"/>
    </source>
</evidence>
<dbReference type="PROSITE" id="PS00906">
    <property type="entry name" value="UROD_1"/>
    <property type="match status" value="1"/>
</dbReference>
<evidence type="ECO:0000256" key="7">
    <source>
        <dbReference type="ARBA" id="ARBA00022490"/>
    </source>
</evidence>
<dbReference type="InterPro" id="IPR038071">
    <property type="entry name" value="UROD/MetE-like_sf"/>
</dbReference>
<evidence type="ECO:0000256" key="15">
    <source>
        <dbReference type="RuleBase" id="RU004169"/>
    </source>
</evidence>
<dbReference type="GO" id="GO:0005829">
    <property type="term" value="C:cytosol"/>
    <property type="evidence" value="ECO:0007669"/>
    <property type="project" value="UniProtKB-SubCell"/>
</dbReference>
<feature type="domain" description="Uroporphyrinogen decarboxylase (URO-D)" evidence="17">
    <location>
        <begin position="149"/>
        <end position="165"/>
    </location>
</feature>
<feature type="domain" description="Uroporphyrinogen decarboxylase (URO-D)" evidence="16">
    <location>
        <begin position="31"/>
        <end position="40"/>
    </location>
</feature>
<sequence>MTDLTKQQDFPPLKNDRILKVIKGEEPDKLPIWVMRQAGRYMPKFREFRKLHSFFEICQTPELACEVTLMPIERFDFDAAIIFSDILVIPQALGLEVEMKESVGPVIKNPVTIENLNDLNTEGAADRLNYVGEAITLTRKRLNGKVPLIGFAGAPWTLMGYMIEGGGSKTYSKSKKWLYAHETEAHRLLKILTDVIIDYLILQVKSGAQLLQIFESTNRNAEYLNEYLFDRFCQPYLQRIAIEVKNKIAELKLDVPMILFAKGSHYSLEKQKSLGYDVIGIDWTISPKTVRQILGDQVVQGNLDPCALYASPEGIRAHVDEMIKGFGTGNLVVNLGHGIYPDMSEEAVEIFIDAVHSVKL</sequence>
<dbReference type="NCBIfam" id="TIGR01464">
    <property type="entry name" value="hemE"/>
    <property type="match status" value="1"/>
</dbReference>
<dbReference type="InterPro" id="IPR000257">
    <property type="entry name" value="Uroporphyrinogen_deCOase"/>
</dbReference>
<dbReference type="Proteomes" id="UP001458880">
    <property type="component" value="Unassembled WGS sequence"/>
</dbReference>
<evidence type="ECO:0000256" key="6">
    <source>
        <dbReference type="ARBA" id="ARBA00014308"/>
    </source>
</evidence>
<gene>
    <name evidence="18" type="ORF">QE152_g1473</name>
</gene>
<evidence type="ECO:0000313" key="18">
    <source>
        <dbReference type="EMBL" id="KAK9753965.1"/>
    </source>
</evidence>
<dbReference type="GO" id="GO:0006783">
    <property type="term" value="P:heme biosynthetic process"/>
    <property type="evidence" value="ECO:0007669"/>
    <property type="project" value="TreeGrafter"/>
</dbReference>
<dbReference type="FunFam" id="3.20.20.210:FF:000008">
    <property type="entry name" value="Uroporphyrinogen decarboxylase"/>
    <property type="match status" value="1"/>
</dbReference>
<dbReference type="PANTHER" id="PTHR21091">
    <property type="entry name" value="METHYLTETRAHYDROFOLATE:HOMOCYSTEINE METHYLTRANSFERASE RELATED"/>
    <property type="match status" value="1"/>
</dbReference>
<evidence type="ECO:0000256" key="3">
    <source>
        <dbReference type="ARBA" id="ARBA00009935"/>
    </source>
</evidence>
<comment type="caution">
    <text evidence="18">The sequence shown here is derived from an EMBL/GenBank/DDBJ whole genome shotgun (WGS) entry which is preliminary data.</text>
</comment>
<protein>
    <recommendedName>
        <fullName evidence="6 14">Uroporphyrinogen decarboxylase</fullName>
        <ecNumber evidence="5 14">4.1.1.37</ecNumber>
    </recommendedName>
</protein>
<keyword evidence="9 14" id="KW-0456">Lyase</keyword>
<dbReference type="SUPFAM" id="SSF51726">
    <property type="entry name" value="UROD/MetE-like"/>
    <property type="match status" value="1"/>
</dbReference>
<reference evidence="18 19" key="1">
    <citation type="journal article" date="2024" name="BMC Genomics">
        <title>De novo assembly and annotation of Popillia japonica's genome with initial clues to its potential as an invasive pest.</title>
        <authorList>
            <person name="Cucini C."/>
            <person name="Boschi S."/>
            <person name="Funari R."/>
            <person name="Cardaioli E."/>
            <person name="Iannotti N."/>
            <person name="Marturano G."/>
            <person name="Paoli F."/>
            <person name="Bruttini M."/>
            <person name="Carapelli A."/>
            <person name="Frati F."/>
            <person name="Nardi F."/>
        </authorList>
    </citation>
    <scope>NUCLEOTIDE SEQUENCE [LARGE SCALE GENOMIC DNA]</scope>
    <source>
        <strain evidence="18">DMR45628</strain>
    </source>
</reference>
<comment type="catalytic activity">
    <reaction evidence="12">
        <text>uroporphyrinogen I + 4 H(+) = coproporphyrinogen I + 4 CO2</text>
        <dbReference type="Rhea" id="RHEA:31239"/>
        <dbReference type="ChEBI" id="CHEBI:15378"/>
        <dbReference type="ChEBI" id="CHEBI:16526"/>
        <dbReference type="ChEBI" id="CHEBI:62626"/>
        <dbReference type="ChEBI" id="CHEBI:62631"/>
    </reaction>
    <physiologicalReaction direction="left-to-right" evidence="12">
        <dbReference type="Rhea" id="RHEA:31240"/>
    </physiologicalReaction>
</comment>
<evidence type="ECO:0000256" key="10">
    <source>
        <dbReference type="ARBA" id="ARBA00023244"/>
    </source>
</evidence>
<comment type="catalytic activity">
    <reaction evidence="13">
        <text>uroporphyrinogen III + 4 H(+) = coproporphyrinogen III + 4 CO2</text>
        <dbReference type="Rhea" id="RHEA:19865"/>
        <dbReference type="ChEBI" id="CHEBI:15378"/>
        <dbReference type="ChEBI" id="CHEBI:16526"/>
        <dbReference type="ChEBI" id="CHEBI:57308"/>
        <dbReference type="ChEBI" id="CHEBI:57309"/>
        <dbReference type="EC" id="4.1.1.37"/>
    </reaction>
    <physiologicalReaction direction="left-to-right" evidence="13">
        <dbReference type="Rhea" id="RHEA:19866"/>
    </physiologicalReaction>
</comment>
<dbReference type="HAMAP" id="MF_00218">
    <property type="entry name" value="URO_D"/>
    <property type="match status" value="1"/>
</dbReference>
<keyword evidence="8 14" id="KW-0210">Decarboxylase</keyword>
<evidence type="ECO:0000256" key="1">
    <source>
        <dbReference type="ARBA" id="ARBA00004514"/>
    </source>
</evidence>
<evidence type="ECO:0000256" key="5">
    <source>
        <dbReference type="ARBA" id="ARBA00012288"/>
    </source>
</evidence>
<comment type="pathway">
    <text evidence="2 14">Porphyrin-containing compound metabolism; protoporphyrin-IX biosynthesis; coproporphyrinogen-III from 5-aminolevulinate: step 4/4.</text>
</comment>
<dbReference type="PROSITE" id="PS00907">
    <property type="entry name" value="UROD_2"/>
    <property type="match status" value="1"/>
</dbReference>
<evidence type="ECO:0000256" key="12">
    <source>
        <dbReference type="ARBA" id="ARBA00047341"/>
    </source>
</evidence>
<comment type="function">
    <text evidence="11">Catalyzes the sequential decarboxylation of the four acetate side chains of uroporphyrinogen to form coproporphyrinogen and participates in the fifth step in the heme biosynthetic pathway. Isomer I or isomer III of uroporphyrinogen may serve as substrate, but only coproporphyrinogen III can ultimately be converted to heme. In vitro also decarboxylates pentacarboxylate porphyrinogen I.</text>
</comment>
<dbReference type="EC" id="4.1.1.37" evidence="5 14"/>
<proteinExistence type="inferred from homology"/>
<keyword evidence="19" id="KW-1185">Reference proteome</keyword>
<comment type="subcellular location">
    <subcellularLocation>
        <location evidence="1">Cytoplasm</location>
        <location evidence="1">Cytosol</location>
    </subcellularLocation>
</comment>
<evidence type="ECO:0000256" key="8">
    <source>
        <dbReference type="ARBA" id="ARBA00022793"/>
    </source>
</evidence>
<dbReference type="EMBL" id="JASPKY010000009">
    <property type="protein sequence ID" value="KAK9753965.1"/>
    <property type="molecule type" value="Genomic_DNA"/>
</dbReference>
<evidence type="ECO:0000313" key="19">
    <source>
        <dbReference type="Proteomes" id="UP001458880"/>
    </source>
</evidence>
<evidence type="ECO:0000259" key="17">
    <source>
        <dbReference type="PROSITE" id="PS00907"/>
    </source>
</evidence>
<dbReference type="CDD" id="cd00717">
    <property type="entry name" value="URO-D"/>
    <property type="match status" value="1"/>
</dbReference>